<dbReference type="Gene3D" id="3.40.30.10">
    <property type="entry name" value="Glutaredoxin"/>
    <property type="match status" value="1"/>
</dbReference>
<dbReference type="OrthoDB" id="4951845at2759"/>
<accession>A0A067TJA7</accession>
<gene>
    <name evidence="2" type="ORF">GALMADRAFT_89103</name>
</gene>
<dbReference type="Gene3D" id="1.20.1050.10">
    <property type="match status" value="1"/>
</dbReference>
<evidence type="ECO:0000313" key="2">
    <source>
        <dbReference type="EMBL" id="KDR83256.1"/>
    </source>
</evidence>
<dbReference type="Proteomes" id="UP000027222">
    <property type="component" value="Unassembled WGS sequence"/>
</dbReference>
<dbReference type="InterPro" id="IPR036249">
    <property type="entry name" value="Thioredoxin-like_sf"/>
</dbReference>
<dbReference type="HOGENOM" id="CLU_011226_4_0_1"/>
<organism evidence="2 3">
    <name type="scientific">Galerina marginata (strain CBS 339.88)</name>
    <dbReference type="NCBI Taxonomy" id="685588"/>
    <lineage>
        <taxon>Eukaryota</taxon>
        <taxon>Fungi</taxon>
        <taxon>Dikarya</taxon>
        <taxon>Basidiomycota</taxon>
        <taxon>Agaricomycotina</taxon>
        <taxon>Agaricomycetes</taxon>
        <taxon>Agaricomycetidae</taxon>
        <taxon>Agaricales</taxon>
        <taxon>Agaricineae</taxon>
        <taxon>Strophariaceae</taxon>
        <taxon>Galerina</taxon>
    </lineage>
</organism>
<dbReference type="Pfam" id="PF13409">
    <property type="entry name" value="GST_N_2"/>
    <property type="match status" value="1"/>
</dbReference>
<dbReference type="Pfam" id="PF22041">
    <property type="entry name" value="GST_C_7"/>
    <property type="match status" value="1"/>
</dbReference>
<dbReference type="InterPro" id="IPR036282">
    <property type="entry name" value="Glutathione-S-Trfase_C_sf"/>
</dbReference>
<dbReference type="EMBL" id="KL142369">
    <property type="protein sequence ID" value="KDR83256.1"/>
    <property type="molecule type" value="Genomic_DNA"/>
</dbReference>
<feature type="domain" description="GST N-terminal" evidence="1">
    <location>
        <begin position="9"/>
        <end position="100"/>
    </location>
</feature>
<sequence length="250" mass="28403">MAIILYDIPSAKVSGNAWSANTWKTRYTLNIMGLPFKTEWVEYPDIEPLAKKLGIPPTSKKPDGSPYYTLPAIYDPSTKTYVSESQLIAEYLNRTYPDSPSLFPNNTLGLQSAFEPMFMANIRPLWTFLIPVVFRTLNPASSDYFRRTREQVFGKTMEELAPTGEAAVVQWNQYKEELGKVAILYEKNGGKGPFIMGESPCWVDVLVASYTIWLRILWGEHSQQWKDVASWHGGRFNALIEGLKVYEGVI</sequence>
<evidence type="ECO:0000313" key="3">
    <source>
        <dbReference type="Proteomes" id="UP000027222"/>
    </source>
</evidence>
<protein>
    <recommendedName>
        <fullName evidence="1">GST N-terminal domain-containing protein</fullName>
    </recommendedName>
</protein>
<dbReference type="InterPro" id="IPR054416">
    <property type="entry name" value="GST_UstS-like_C"/>
</dbReference>
<evidence type="ECO:0000259" key="1">
    <source>
        <dbReference type="PROSITE" id="PS50404"/>
    </source>
</evidence>
<dbReference type="InterPro" id="IPR004045">
    <property type="entry name" value="Glutathione_S-Trfase_N"/>
</dbReference>
<reference evidence="3" key="1">
    <citation type="journal article" date="2014" name="Proc. Natl. Acad. Sci. U.S.A.">
        <title>Extensive sampling of basidiomycete genomes demonstrates inadequacy of the white-rot/brown-rot paradigm for wood decay fungi.</title>
        <authorList>
            <person name="Riley R."/>
            <person name="Salamov A.A."/>
            <person name="Brown D.W."/>
            <person name="Nagy L.G."/>
            <person name="Floudas D."/>
            <person name="Held B.W."/>
            <person name="Levasseur A."/>
            <person name="Lombard V."/>
            <person name="Morin E."/>
            <person name="Otillar R."/>
            <person name="Lindquist E.A."/>
            <person name="Sun H."/>
            <person name="LaButti K.M."/>
            <person name="Schmutz J."/>
            <person name="Jabbour D."/>
            <person name="Luo H."/>
            <person name="Baker S.E."/>
            <person name="Pisabarro A.G."/>
            <person name="Walton J.D."/>
            <person name="Blanchette R.A."/>
            <person name="Henrissat B."/>
            <person name="Martin F."/>
            <person name="Cullen D."/>
            <person name="Hibbett D.S."/>
            <person name="Grigoriev I.V."/>
        </authorList>
    </citation>
    <scope>NUCLEOTIDE SEQUENCE [LARGE SCALE GENOMIC DNA]</scope>
    <source>
        <strain evidence="3">CBS 339.88</strain>
    </source>
</reference>
<dbReference type="STRING" id="685588.A0A067TJA7"/>
<keyword evidence="3" id="KW-1185">Reference proteome</keyword>
<dbReference type="SUPFAM" id="SSF52833">
    <property type="entry name" value="Thioredoxin-like"/>
    <property type="match status" value="1"/>
</dbReference>
<dbReference type="PROSITE" id="PS50404">
    <property type="entry name" value="GST_NTER"/>
    <property type="match status" value="1"/>
</dbReference>
<proteinExistence type="predicted"/>
<dbReference type="SUPFAM" id="SSF47616">
    <property type="entry name" value="GST C-terminal domain-like"/>
    <property type="match status" value="1"/>
</dbReference>
<dbReference type="AlphaFoldDB" id="A0A067TJA7"/>
<name>A0A067TJA7_GALM3</name>